<evidence type="ECO:0000313" key="16">
    <source>
        <dbReference type="Proteomes" id="UP000262969"/>
    </source>
</evidence>
<dbReference type="AlphaFoldDB" id="A0A3D2X8H1"/>
<keyword evidence="5 12" id="KW-0963">Cytoplasm</keyword>
<keyword evidence="6 12" id="KW-0698">rRNA processing</keyword>
<dbReference type="InterPro" id="IPR029026">
    <property type="entry name" value="tRNA_m1G_MTases_N"/>
</dbReference>
<dbReference type="GO" id="GO:0070042">
    <property type="term" value="F:rRNA (uridine-N3-)-methyltransferase activity"/>
    <property type="evidence" value="ECO:0007669"/>
    <property type="project" value="TreeGrafter"/>
</dbReference>
<dbReference type="InterPro" id="IPR029028">
    <property type="entry name" value="Alpha/beta_knot_MTases"/>
</dbReference>
<evidence type="ECO:0000256" key="5">
    <source>
        <dbReference type="ARBA" id="ARBA00022490"/>
    </source>
</evidence>
<comment type="subcellular location">
    <subcellularLocation>
        <location evidence="1 12">Cytoplasm</location>
    </subcellularLocation>
</comment>
<dbReference type="NCBIfam" id="NF008692">
    <property type="entry name" value="PRK11713.1-5"/>
    <property type="match status" value="1"/>
</dbReference>
<evidence type="ECO:0000259" key="13">
    <source>
        <dbReference type="Pfam" id="PF04452"/>
    </source>
</evidence>
<evidence type="ECO:0000256" key="8">
    <source>
        <dbReference type="ARBA" id="ARBA00022679"/>
    </source>
</evidence>
<evidence type="ECO:0000256" key="1">
    <source>
        <dbReference type="ARBA" id="ARBA00004496"/>
    </source>
</evidence>
<evidence type="ECO:0000256" key="12">
    <source>
        <dbReference type="PIRNR" id="PIRNR015601"/>
    </source>
</evidence>
<evidence type="ECO:0000259" key="14">
    <source>
        <dbReference type="Pfam" id="PF20260"/>
    </source>
</evidence>
<dbReference type="EMBL" id="DPVV01000453">
    <property type="protein sequence ID" value="HCL03440.1"/>
    <property type="molecule type" value="Genomic_DNA"/>
</dbReference>
<feature type="domain" description="Ribosomal RNA small subunit methyltransferase E methyltransferase" evidence="13">
    <location>
        <begin position="73"/>
        <end position="240"/>
    </location>
</feature>
<dbReference type="InterPro" id="IPR006700">
    <property type="entry name" value="RsmE"/>
</dbReference>
<reference evidence="15 16" key="1">
    <citation type="journal article" date="2018" name="Nat. Biotechnol.">
        <title>A standardized bacterial taxonomy based on genome phylogeny substantially revises the tree of life.</title>
        <authorList>
            <person name="Parks D.H."/>
            <person name="Chuvochina M."/>
            <person name="Waite D.W."/>
            <person name="Rinke C."/>
            <person name="Skarshewski A."/>
            <person name="Chaumeil P.A."/>
            <person name="Hugenholtz P."/>
        </authorList>
    </citation>
    <scope>NUCLEOTIDE SEQUENCE [LARGE SCALE GENOMIC DNA]</scope>
    <source>
        <strain evidence="15">UBA11728</strain>
    </source>
</reference>
<dbReference type="Proteomes" id="UP000262969">
    <property type="component" value="Unassembled WGS sequence"/>
</dbReference>
<comment type="function">
    <text evidence="10 12">Specifically methylates the N3 position of the uracil ring of uridine 1498 (m3U1498) in 16S rRNA. Acts on the fully assembled 30S ribosomal subunit.</text>
</comment>
<dbReference type="EC" id="2.1.1.193" evidence="3 12"/>
<dbReference type="PANTHER" id="PTHR30027:SF3">
    <property type="entry name" value="16S RRNA (URACIL(1498)-N(3))-METHYLTRANSFERASE"/>
    <property type="match status" value="1"/>
</dbReference>
<dbReference type="Pfam" id="PF20260">
    <property type="entry name" value="PUA_4"/>
    <property type="match status" value="1"/>
</dbReference>
<dbReference type="PIRSF" id="PIRSF015601">
    <property type="entry name" value="MTase_slr0722"/>
    <property type="match status" value="1"/>
</dbReference>
<evidence type="ECO:0000256" key="3">
    <source>
        <dbReference type="ARBA" id="ARBA00012328"/>
    </source>
</evidence>
<evidence type="ECO:0000256" key="2">
    <source>
        <dbReference type="ARBA" id="ARBA00005528"/>
    </source>
</evidence>
<dbReference type="InterPro" id="IPR015947">
    <property type="entry name" value="PUA-like_sf"/>
</dbReference>
<protein>
    <recommendedName>
        <fullName evidence="4 12">Ribosomal RNA small subunit methyltransferase E</fullName>
        <ecNumber evidence="3 12">2.1.1.193</ecNumber>
    </recommendedName>
</protein>
<comment type="catalytic activity">
    <reaction evidence="11 12">
        <text>uridine(1498) in 16S rRNA + S-adenosyl-L-methionine = N(3)-methyluridine(1498) in 16S rRNA + S-adenosyl-L-homocysteine + H(+)</text>
        <dbReference type="Rhea" id="RHEA:42920"/>
        <dbReference type="Rhea" id="RHEA-COMP:10283"/>
        <dbReference type="Rhea" id="RHEA-COMP:10284"/>
        <dbReference type="ChEBI" id="CHEBI:15378"/>
        <dbReference type="ChEBI" id="CHEBI:57856"/>
        <dbReference type="ChEBI" id="CHEBI:59789"/>
        <dbReference type="ChEBI" id="CHEBI:65315"/>
        <dbReference type="ChEBI" id="CHEBI:74502"/>
        <dbReference type="EC" id="2.1.1.193"/>
    </reaction>
</comment>
<keyword evidence="8 12" id="KW-0808">Transferase</keyword>
<name>A0A3D2X8H1_9FIRM</name>
<comment type="similarity">
    <text evidence="2 12">Belongs to the RNA methyltransferase RsmE family.</text>
</comment>
<dbReference type="InterPro" id="IPR046886">
    <property type="entry name" value="RsmE_MTase_dom"/>
</dbReference>
<proteinExistence type="inferred from homology"/>
<evidence type="ECO:0000256" key="6">
    <source>
        <dbReference type="ARBA" id="ARBA00022552"/>
    </source>
</evidence>
<dbReference type="CDD" id="cd18084">
    <property type="entry name" value="RsmE-like"/>
    <property type="match status" value="1"/>
</dbReference>
<dbReference type="GO" id="GO:0070475">
    <property type="term" value="P:rRNA base methylation"/>
    <property type="evidence" value="ECO:0007669"/>
    <property type="project" value="TreeGrafter"/>
</dbReference>
<dbReference type="InterPro" id="IPR046887">
    <property type="entry name" value="RsmE_PUA-like"/>
</dbReference>
<dbReference type="Gene3D" id="2.40.240.20">
    <property type="entry name" value="Hypothetical PUA domain-like, domain 1"/>
    <property type="match status" value="1"/>
</dbReference>
<evidence type="ECO:0000313" key="15">
    <source>
        <dbReference type="EMBL" id="HCL03440.1"/>
    </source>
</evidence>
<dbReference type="NCBIfam" id="TIGR00046">
    <property type="entry name" value="RsmE family RNA methyltransferase"/>
    <property type="match status" value="1"/>
</dbReference>
<keyword evidence="7 12" id="KW-0489">Methyltransferase</keyword>
<accession>A0A3D2X8H1</accession>
<keyword evidence="9 12" id="KW-0949">S-adenosyl-L-methionine</keyword>
<dbReference type="SUPFAM" id="SSF88697">
    <property type="entry name" value="PUA domain-like"/>
    <property type="match status" value="1"/>
</dbReference>
<evidence type="ECO:0000256" key="4">
    <source>
        <dbReference type="ARBA" id="ARBA00013673"/>
    </source>
</evidence>
<gene>
    <name evidence="15" type="ORF">DHW61_13700</name>
</gene>
<evidence type="ECO:0000256" key="11">
    <source>
        <dbReference type="ARBA" id="ARBA00047944"/>
    </source>
</evidence>
<dbReference type="GO" id="GO:0005737">
    <property type="term" value="C:cytoplasm"/>
    <property type="evidence" value="ECO:0007669"/>
    <property type="project" value="UniProtKB-SubCell"/>
</dbReference>
<comment type="caution">
    <text evidence="15">The sequence shown here is derived from an EMBL/GenBank/DDBJ whole genome shotgun (WGS) entry which is preliminary data.</text>
</comment>
<evidence type="ECO:0000256" key="9">
    <source>
        <dbReference type="ARBA" id="ARBA00022691"/>
    </source>
</evidence>
<dbReference type="Pfam" id="PF04452">
    <property type="entry name" value="Methyltrans_RNA"/>
    <property type="match status" value="1"/>
</dbReference>
<evidence type="ECO:0000256" key="10">
    <source>
        <dbReference type="ARBA" id="ARBA00025699"/>
    </source>
</evidence>
<dbReference type="Gene3D" id="3.40.1280.10">
    <property type="match status" value="1"/>
</dbReference>
<organism evidence="15 16">
    <name type="scientific">Lachnoclostridium phytofermentans</name>
    <dbReference type="NCBI Taxonomy" id="66219"/>
    <lineage>
        <taxon>Bacteria</taxon>
        <taxon>Bacillati</taxon>
        <taxon>Bacillota</taxon>
        <taxon>Clostridia</taxon>
        <taxon>Lachnospirales</taxon>
        <taxon>Lachnospiraceae</taxon>
    </lineage>
</organism>
<dbReference type="PANTHER" id="PTHR30027">
    <property type="entry name" value="RIBOSOMAL RNA SMALL SUBUNIT METHYLTRANSFERASE E"/>
    <property type="match status" value="1"/>
</dbReference>
<dbReference type="SUPFAM" id="SSF75217">
    <property type="entry name" value="alpha/beta knot"/>
    <property type="match status" value="1"/>
</dbReference>
<evidence type="ECO:0000256" key="7">
    <source>
        <dbReference type="ARBA" id="ARBA00022603"/>
    </source>
</evidence>
<sequence>MQRFYIESTNISDTTIRIDGADVNHIKNVLRMKIGEKLIACDGQGNDYCCIIAEFEKDNIILSITERKKTDTELPAKLILFQGLPKKDKMELIVQKAVELGAYEIVPVMMKRTIVKLEDKKKEQKKLERWQAIAEGAAKQSGRGFIPRVHEIVSYQDAIKMASECDMSILPYECASGIKETRELINQSKGKTSIGVMIGPEGGFEEEEIDLAKEHGITSVTLGKRILRTETAGLAILSYFMLTLEEE</sequence>
<feature type="domain" description="Ribosomal RNA small subunit methyltransferase E PUA-like" evidence="14">
    <location>
        <begin position="18"/>
        <end position="64"/>
    </location>
</feature>